<name>W1PG37_AMBTC</name>
<dbReference type="AlphaFoldDB" id="W1PG37"/>
<protein>
    <submittedName>
        <fullName evidence="1">Uncharacterized protein</fullName>
    </submittedName>
</protein>
<evidence type="ECO:0000313" key="1">
    <source>
        <dbReference type="EMBL" id="ERN06050.1"/>
    </source>
</evidence>
<dbReference type="Gramene" id="ERN06050">
    <property type="protein sequence ID" value="ERN06050"/>
    <property type="gene ID" value="AMTR_s00142p00070640"/>
</dbReference>
<gene>
    <name evidence="1" type="ORF">AMTR_s00142p00070640</name>
</gene>
<organism evidence="1 2">
    <name type="scientific">Amborella trichopoda</name>
    <dbReference type="NCBI Taxonomy" id="13333"/>
    <lineage>
        <taxon>Eukaryota</taxon>
        <taxon>Viridiplantae</taxon>
        <taxon>Streptophyta</taxon>
        <taxon>Embryophyta</taxon>
        <taxon>Tracheophyta</taxon>
        <taxon>Spermatophyta</taxon>
        <taxon>Magnoliopsida</taxon>
        <taxon>Amborellales</taxon>
        <taxon>Amborellaceae</taxon>
        <taxon>Amborella</taxon>
    </lineage>
</organism>
<dbReference type="Proteomes" id="UP000017836">
    <property type="component" value="Unassembled WGS sequence"/>
</dbReference>
<accession>W1PG37</accession>
<dbReference type="EMBL" id="KI393933">
    <property type="protein sequence ID" value="ERN06050.1"/>
    <property type="molecule type" value="Genomic_DNA"/>
</dbReference>
<proteinExistence type="predicted"/>
<evidence type="ECO:0000313" key="2">
    <source>
        <dbReference type="Proteomes" id="UP000017836"/>
    </source>
</evidence>
<reference evidence="2" key="1">
    <citation type="journal article" date="2013" name="Science">
        <title>The Amborella genome and the evolution of flowering plants.</title>
        <authorList>
            <consortium name="Amborella Genome Project"/>
        </authorList>
    </citation>
    <scope>NUCLEOTIDE SEQUENCE [LARGE SCALE GENOMIC DNA]</scope>
</reference>
<keyword evidence="2" id="KW-1185">Reference proteome</keyword>
<dbReference type="HOGENOM" id="CLU_2295515_0_0_1"/>
<sequence length="101" mass="10613">MMQGGWGVRATASCEKLLGMADGAEGGGEAGEEATTSLKEEGFIRLLKRNLIEIGPVLAASFALGLPWLDFFSEGRDEVRASACSQCAKRSGEGRDSAEMA</sequence>